<evidence type="ECO:0000259" key="3">
    <source>
        <dbReference type="Pfam" id="PF25886"/>
    </source>
</evidence>
<dbReference type="InterPro" id="IPR058650">
    <property type="entry name" value="Msy1/2-like"/>
</dbReference>
<accession>A0A316V604</accession>
<dbReference type="InterPro" id="IPR023408">
    <property type="entry name" value="MscS_beta-dom_sf"/>
</dbReference>
<feature type="transmembrane region" description="Helical" evidence="1">
    <location>
        <begin position="12"/>
        <end position="35"/>
    </location>
</feature>
<keyword evidence="1" id="KW-0472">Membrane</keyword>
<feature type="domain" description="Mechanosensitive ion channel MscS" evidence="2">
    <location>
        <begin position="361"/>
        <end position="425"/>
    </location>
</feature>
<dbReference type="RefSeq" id="XP_025352760.1">
    <property type="nucleotide sequence ID" value="XM_025496064.1"/>
</dbReference>
<dbReference type="InterPro" id="IPR006685">
    <property type="entry name" value="MscS_channel_2nd"/>
</dbReference>
<dbReference type="GO" id="GO:0005262">
    <property type="term" value="F:calcium channel activity"/>
    <property type="evidence" value="ECO:0007669"/>
    <property type="project" value="TreeGrafter"/>
</dbReference>
<evidence type="ECO:0000256" key="1">
    <source>
        <dbReference type="SAM" id="Phobius"/>
    </source>
</evidence>
<feature type="transmembrane region" description="Helical" evidence="1">
    <location>
        <begin position="92"/>
        <end position="112"/>
    </location>
</feature>
<feature type="non-terminal residue" evidence="4">
    <location>
        <position position="1"/>
    </location>
</feature>
<dbReference type="EMBL" id="KZ819605">
    <property type="protein sequence ID" value="PWN32458.1"/>
    <property type="molecule type" value="Genomic_DNA"/>
</dbReference>
<organism evidence="4 5">
    <name type="scientific">Meira miltonrushii</name>
    <dbReference type="NCBI Taxonomy" id="1280837"/>
    <lineage>
        <taxon>Eukaryota</taxon>
        <taxon>Fungi</taxon>
        <taxon>Dikarya</taxon>
        <taxon>Basidiomycota</taxon>
        <taxon>Ustilaginomycotina</taxon>
        <taxon>Exobasidiomycetes</taxon>
        <taxon>Exobasidiales</taxon>
        <taxon>Brachybasidiaceae</taxon>
        <taxon>Meira</taxon>
    </lineage>
</organism>
<dbReference type="GeneID" id="37017845"/>
<dbReference type="PANTHER" id="PTHR31323:SF15">
    <property type="entry name" value="MECHANOSENSITIVE ION CHANNEL PROTEIN MSY1"/>
    <property type="match status" value="1"/>
</dbReference>
<gene>
    <name evidence="4" type="ORF">FA14DRAFT_114636</name>
</gene>
<dbReference type="Gene3D" id="2.30.30.60">
    <property type="match status" value="1"/>
</dbReference>
<dbReference type="AlphaFoldDB" id="A0A316V604"/>
<dbReference type="PANTHER" id="PTHR31323">
    <property type="entry name" value="MECHANOSENSITIVE ION CHANNEL PROTEIN MSY2"/>
    <property type="match status" value="1"/>
</dbReference>
<evidence type="ECO:0000259" key="2">
    <source>
        <dbReference type="Pfam" id="PF00924"/>
    </source>
</evidence>
<dbReference type="OrthoDB" id="544685at2759"/>
<protein>
    <recommendedName>
        <fullName evidence="6">EF-hand domain-containing protein</fullName>
    </recommendedName>
</protein>
<keyword evidence="5" id="KW-1185">Reference proteome</keyword>
<evidence type="ECO:0000313" key="5">
    <source>
        <dbReference type="Proteomes" id="UP000245771"/>
    </source>
</evidence>
<dbReference type="GO" id="GO:0016020">
    <property type="term" value="C:membrane"/>
    <property type="evidence" value="ECO:0007669"/>
    <property type="project" value="InterPro"/>
</dbReference>
<dbReference type="Pfam" id="PF00924">
    <property type="entry name" value="MS_channel_2nd"/>
    <property type="match status" value="1"/>
</dbReference>
<sequence>VGLFWWSVWLSSAWAGIWICWLASFIAPIALRISLGILAINFKRQITYLEVLQKYVATFLWSILIWIAYLTMVWMHFPGYQGLSNYSSNTNWLITFSRFFFGLAICCALLLAQKLAIQSIANSFHEVTYSDRIRLMKYHTSVLVTLYSHAKRIKFGTNGSLEGQVLRAGNKINWSHFRNTLSLKGRSTPTIMNFTVKVQDIGAPPLAFTNPFSAEAIVESSLESSDETKKLARRIFDAFSNPLSRRVLTLASIETAFKSNKDAIRAYAVLDRDGNGDCTWEEALSVCLEIHRERMCLLASMHDVDAAVAKLDHILRGVWITMSCVIVAALLSTRFSTLIASLGTILLGLSWLISSTAQESLASIVWVFCKHPIDVGDVIGYTDGDTFEVQEVQLMSTVLKTTTTNKHVQVSNYLLSSKPLVNLRRSGPIEEPFMLSVGYDTPLESIEALRQDMCSWLATQGRDFRPGFDIALEGLDDQAQLKLVLAIRYKSNWQDPPLRMQRRNRWVSALKQLLKKNEIYGPGHIPAAKP</sequence>
<feature type="non-terminal residue" evidence="4">
    <location>
        <position position="530"/>
    </location>
</feature>
<dbReference type="InParanoid" id="A0A316V604"/>
<name>A0A316V604_9BASI</name>
<feature type="transmembrane region" description="Helical" evidence="1">
    <location>
        <begin position="314"/>
        <end position="331"/>
    </location>
</feature>
<keyword evidence="1" id="KW-1133">Transmembrane helix</keyword>
<evidence type="ECO:0000313" key="4">
    <source>
        <dbReference type="EMBL" id="PWN32458.1"/>
    </source>
</evidence>
<dbReference type="GO" id="GO:0006874">
    <property type="term" value="P:intracellular calcium ion homeostasis"/>
    <property type="evidence" value="ECO:0007669"/>
    <property type="project" value="TreeGrafter"/>
</dbReference>
<feature type="transmembrane region" description="Helical" evidence="1">
    <location>
        <begin position="55"/>
        <end position="77"/>
    </location>
</feature>
<dbReference type="Pfam" id="PF25886">
    <property type="entry name" value="Msy1"/>
    <property type="match status" value="1"/>
</dbReference>
<dbReference type="FunCoup" id="A0A316V604">
    <property type="interactions" value="7"/>
</dbReference>
<evidence type="ECO:0008006" key="6">
    <source>
        <dbReference type="Google" id="ProtNLM"/>
    </source>
</evidence>
<feature type="domain" description="Mechanosensitive ion channel protein Msy1/2-like transmembrane" evidence="3">
    <location>
        <begin position="1"/>
        <end position="124"/>
    </location>
</feature>
<proteinExistence type="predicted"/>
<keyword evidence="1" id="KW-0812">Transmembrane</keyword>
<dbReference type="Proteomes" id="UP000245771">
    <property type="component" value="Unassembled WGS sequence"/>
</dbReference>
<reference evidence="4 5" key="1">
    <citation type="journal article" date="2018" name="Mol. Biol. Evol.">
        <title>Broad Genomic Sampling Reveals a Smut Pathogenic Ancestry of the Fungal Clade Ustilaginomycotina.</title>
        <authorList>
            <person name="Kijpornyongpan T."/>
            <person name="Mondo S.J."/>
            <person name="Barry K."/>
            <person name="Sandor L."/>
            <person name="Lee J."/>
            <person name="Lipzen A."/>
            <person name="Pangilinan J."/>
            <person name="LaButti K."/>
            <person name="Hainaut M."/>
            <person name="Henrissat B."/>
            <person name="Grigoriev I.V."/>
            <person name="Spatafora J.W."/>
            <person name="Aime M.C."/>
        </authorList>
    </citation>
    <scope>NUCLEOTIDE SEQUENCE [LARGE SCALE GENOMIC DNA]</scope>
    <source>
        <strain evidence="4 5">MCA 3882</strain>
    </source>
</reference>